<dbReference type="AlphaFoldDB" id="A0AAD9NPJ6"/>
<dbReference type="Pfam" id="PF04991">
    <property type="entry name" value="LicD"/>
    <property type="match status" value="1"/>
</dbReference>
<keyword evidence="1" id="KW-1133">Transmembrane helix</keyword>
<dbReference type="PANTHER" id="PTHR43404">
    <property type="entry name" value="LIPOPOLYSACCHARIDE CHOLINEPHOSPHOTRANSFERASE LICD"/>
    <property type="match status" value="1"/>
</dbReference>
<accession>A0AAD9NPJ6</accession>
<dbReference type="InterPro" id="IPR052942">
    <property type="entry name" value="LPS_cholinephosphotransferase"/>
</dbReference>
<dbReference type="GO" id="GO:0009100">
    <property type="term" value="P:glycoprotein metabolic process"/>
    <property type="evidence" value="ECO:0007669"/>
    <property type="project" value="UniProtKB-ARBA"/>
</dbReference>
<evidence type="ECO:0000256" key="1">
    <source>
        <dbReference type="SAM" id="Phobius"/>
    </source>
</evidence>
<feature type="domain" description="LicD/FKTN/FKRP nucleotidyltransferase" evidence="2">
    <location>
        <begin position="90"/>
        <end position="128"/>
    </location>
</feature>
<evidence type="ECO:0000313" key="3">
    <source>
        <dbReference type="EMBL" id="KAK2177655.1"/>
    </source>
</evidence>
<comment type="caution">
    <text evidence="3">The sequence shown here is derived from an EMBL/GenBank/DDBJ whole genome shotgun (WGS) entry which is preliminary data.</text>
</comment>
<dbReference type="InterPro" id="IPR007074">
    <property type="entry name" value="LicD/FKTN/FKRP_NTP_transf"/>
</dbReference>
<dbReference type="PANTHER" id="PTHR43404:SF2">
    <property type="entry name" value="LIPOPOLYSACCHARIDE CHOLINEPHOSPHOTRANSFERASE LICD"/>
    <property type="match status" value="1"/>
</dbReference>
<feature type="transmembrane region" description="Helical" evidence="1">
    <location>
        <begin position="33"/>
        <end position="55"/>
    </location>
</feature>
<proteinExistence type="predicted"/>
<name>A0AAD9NPJ6_RIDPI</name>
<keyword evidence="4" id="KW-1185">Reference proteome</keyword>
<organism evidence="3 4">
    <name type="scientific">Ridgeia piscesae</name>
    <name type="common">Tubeworm</name>
    <dbReference type="NCBI Taxonomy" id="27915"/>
    <lineage>
        <taxon>Eukaryota</taxon>
        <taxon>Metazoa</taxon>
        <taxon>Spiralia</taxon>
        <taxon>Lophotrochozoa</taxon>
        <taxon>Annelida</taxon>
        <taxon>Polychaeta</taxon>
        <taxon>Sedentaria</taxon>
        <taxon>Canalipalpata</taxon>
        <taxon>Sabellida</taxon>
        <taxon>Siboglinidae</taxon>
        <taxon>Ridgeia</taxon>
    </lineage>
</organism>
<dbReference type="Proteomes" id="UP001209878">
    <property type="component" value="Unassembled WGS sequence"/>
</dbReference>
<feature type="transmembrane region" description="Helical" evidence="1">
    <location>
        <begin position="75"/>
        <end position="98"/>
    </location>
</feature>
<reference evidence="3" key="1">
    <citation type="journal article" date="2023" name="Mol. Biol. Evol.">
        <title>Third-Generation Sequencing Reveals the Adaptive Role of the Epigenome in Three Deep-Sea Polychaetes.</title>
        <authorList>
            <person name="Perez M."/>
            <person name="Aroh O."/>
            <person name="Sun Y."/>
            <person name="Lan Y."/>
            <person name="Juniper S.K."/>
            <person name="Young C.R."/>
            <person name="Angers B."/>
            <person name="Qian P.Y."/>
        </authorList>
    </citation>
    <scope>NUCLEOTIDE SEQUENCE</scope>
    <source>
        <strain evidence="3">R07B-5</strain>
    </source>
</reference>
<evidence type="ECO:0000313" key="4">
    <source>
        <dbReference type="Proteomes" id="UP001209878"/>
    </source>
</evidence>
<sequence length="306" mass="35597">MAAGKNGLLNHGERSTMFICFRRFRRLLDLKNVNILVVNLLCLMLNLFFFVMQMNQGFWPVESYFKPVLDEHNKAQMMETLAVFASALQAANVTFMMYGGTLIGAYRHHGPIPWDDDVDMIVNASQKELVRNVLSSLEPNYRTYTDSDGPLQHGQWKFHKTDLPQFLHRPFKWPYIDVFFFQENETHIWDEVAKYSKAYSFAKSDVFPLVPRLFGPMMLPAPCDTQRILEQNYHITLCRSRQFSHMMELPMFSFSTKDVPCSRIAHVFPFVERTYTNGHINETLKIADWELHTITVPAHCANRGSV</sequence>
<gene>
    <name evidence="3" type="ORF">NP493_587g04019</name>
</gene>
<keyword evidence="1" id="KW-0472">Membrane</keyword>
<evidence type="ECO:0000259" key="2">
    <source>
        <dbReference type="Pfam" id="PF04991"/>
    </source>
</evidence>
<protein>
    <recommendedName>
        <fullName evidence="2">LicD/FKTN/FKRP nucleotidyltransferase domain-containing protein</fullName>
    </recommendedName>
</protein>
<dbReference type="EMBL" id="JAODUO010000586">
    <property type="protein sequence ID" value="KAK2177655.1"/>
    <property type="molecule type" value="Genomic_DNA"/>
</dbReference>
<keyword evidence="1" id="KW-0812">Transmembrane</keyword>